<evidence type="ECO:0000256" key="1">
    <source>
        <dbReference type="ARBA" id="ARBA00001971"/>
    </source>
</evidence>
<dbReference type="Gene3D" id="1.10.630.10">
    <property type="entry name" value="Cytochrome P450"/>
    <property type="match status" value="1"/>
</dbReference>
<keyword evidence="6" id="KW-0503">Monooxygenase</keyword>
<dbReference type="PRINTS" id="PR00463">
    <property type="entry name" value="EP450I"/>
</dbReference>
<keyword evidence="3 5" id="KW-0479">Metal-binding</keyword>
<dbReference type="PANTHER" id="PTHR24305">
    <property type="entry name" value="CYTOCHROME P450"/>
    <property type="match status" value="1"/>
</dbReference>
<dbReference type="InterPro" id="IPR017972">
    <property type="entry name" value="Cyt_P450_CS"/>
</dbReference>
<evidence type="ECO:0000256" key="6">
    <source>
        <dbReference type="RuleBase" id="RU000461"/>
    </source>
</evidence>
<dbReference type="CDD" id="cd00302">
    <property type="entry name" value="cytochrome_P450"/>
    <property type="match status" value="1"/>
</dbReference>
<proteinExistence type="inferred from homology"/>
<organism evidence="7 8">
    <name type="scientific">Epicoccum nigrum</name>
    <name type="common">Soil fungus</name>
    <name type="synonym">Epicoccum purpurascens</name>
    <dbReference type="NCBI Taxonomy" id="105696"/>
    <lineage>
        <taxon>Eukaryota</taxon>
        <taxon>Fungi</taxon>
        <taxon>Dikarya</taxon>
        <taxon>Ascomycota</taxon>
        <taxon>Pezizomycotina</taxon>
        <taxon>Dothideomycetes</taxon>
        <taxon>Pleosporomycetidae</taxon>
        <taxon>Pleosporales</taxon>
        <taxon>Pleosporineae</taxon>
        <taxon>Didymellaceae</taxon>
        <taxon>Epicoccum</taxon>
    </lineage>
</organism>
<comment type="similarity">
    <text evidence="2 6">Belongs to the cytochrome P450 family.</text>
</comment>
<dbReference type="Pfam" id="PF00067">
    <property type="entry name" value="p450"/>
    <property type="match status" value="1"/>
</dbReference>
<evidence type="ECO:0000313" key="8">
    <source>
        <dbReference type="Proteomes" id="UP000193240"/>
    </source>
</evidence>
<dbReference type="SUPFAM" id="SSF48264">
    <property type="entry name" value="Cytochrome P450"/>
    <property type="match status" value="1"/>
</dbReference>
<evidence type="ECO:0000313" key="7">
    <source>
        <dbReference type="EMBL" id="OSS43712.1"/>
    </source>
</evidence>
<dbReference type="AlphaFoldDB" id="A0A1Y2LJM8"/>
<evidence type="ECO:0000256" key="5">
    <source>
        <dbReference type="PIRSR" id="PIRSR602401-1"/>
    </source>
</evidence>
<dbReference type="GO" id="GO:0020037">
    <property type="term" value="F:heme binding"/>
    <property type="evidence" value="ECO:0007669"/>
    <property type="project" value="InterPro"/>
</dbReference>
<dbReference type="PRINTS" id="PR00385">
    <property type="entry name" value="P450"/>
</dbReference>
<comment type="cofactor">
    <cofactor evidence="1 5">
        <name>heme</name>
        <dbReference type="ChEBI" id="CHEBI:30413"/>
    </cofactor>
</comment>
<dbReference type="EMBL" id="KZ107862">
    <property type="protein sequence ID" value="OSS43712.1"/>
    <property type="molecule type" value="Genomic_DNA"/>
</dbReference>
<accession>A0A1Y2LJM8</accession>
<keyword evidence="4 5" id="KW-0408">Iron</keyword>
<dbReference type="InterPro" id="IPR002401">
    <property type="entry name" value="Cyt_P450_E_grp-I"/>
</dbReference>
<dbReference type="OMA" id="TREWHEP"/>
<dbReference type="PROSITE" id="PS00086">
    <property type="entry name" value="CYTOCHROME_P450"/>
    <property type="match status" value="1"/>
</dbReference>
<keyword evidence="8" id="KW-1185">Reference proteome</keyword>
<dbReference type="InParanoid" id="A0A1Y2LJM8"/>
<evidence type="ECO:0000256" key="3">
    <source>
        <dbReference type="ARBA" id="ARBA00022723"/>
    </source>
</evidence>
<evidence type="ECO:0000256" key="4">
    <source>
        <dbReference type="ARBA" id="ARBA00023004"/>
    </source>
</evidence>
<dbReference type="GO" id="GO:0005506">
    <property type="term" value="F:iron ion binding"/>
    <property type="evidence" value="ECO:0007669"/>
    <property type="project" value="InterPro"/>
</dbReference>
<feature type="binding site" description="axial binding residue" evidence="5">
    <location>
        <position position="357"/>
    </location>
    <ligand>
        <name>heme</name>
        <dbReference type="ChEBI" id="CHEBI:30413"/>
    </ligand>
    <ligandPart>
        <name>Fe</name>
        <dbReference type="ChEBI" id="CHEBI:18248"/>
    </ligandPart>
</feature>
<keyword evidence="6" id="KW-0560">Oxidoreductase</keyword>
<protein>
    <recommendedName>
        <fullName evidence="9">Cytochrome P450</fullName>
    </recommendedName>
</protein>
<dbReference type="PANTHER" id="PTHR24305:SF166">
    <property type="entry name" value="CYTOCHROME P450 12A4, MITOCHONDRIAL-RELATED"/>
    <property type="match status" value="1"/>
</dbReference>
<evidence type="ECO:0008006" key="9">
    <source>
        <dbReference type="Google" id="ProtNLM"/>
    </source>
</evidence>
<dbReference type="Proteomes" id="UP000193240">
    <property type="component" value="Unassembled WGS sequence"/>
</dbReference>
<gene>
    <name evidence="7" type="ORF">B5807_11476</name>
</gene>
<dbReference type="STRING" id="105696.A0A1Y2LJM8"/>
<dbReference type="InterPro" id="IPR036396">
    <property type="entry name" value="Cyt_P450_sf"/>
</dbReference>
<keyword evidence="5 6" id="KW-0349">Heme</keyword>
<name>A0A1Y2LJM8_EPING</name>
<evidence type="ECO:0000256" key="2">
    <source>
        <dbReference type="ARBA" id="ARBA00010617"/>
    </source>
</evidence>
<reference evidence="7 8" key="1">
    <citation type="journal article" date="2017" name="Genome Announc.">
        <title>Genome sequence of the saprophytic ascomycete Epicoccum nigrum ICMP 19927 strain isolated from New Zealand.</title>
        <authorList>
            <person name="Fokin M."/>
            <person name="Fleetwood D."/>
            <person name="Weir B.S."/>
            <person name="Villas-Boas S.G."/>
        </authorList>
    </citation>
    <scope>NUCLEOTIDE SEQUENCE [LARGE SCALE GENOMIC DNA]</scope>
    <source>
        <strain evidence="7 8">ICMP 19927</strain>
    </source>
</reference>
<dbReference type="InterPro" id="IPR001128">
    <property type="entry name" value="Cyt_P450"/>
</dbReference>
<dbReference type="InterPro" id="IPR050121">
    <property type="entry name" value="Cytochrome_P450_monoxygenase"/>
</dbReference>
<sequence length="416" mass="46422">MIRQLLAMPEEFITREITKDSSGFSPTWLLRRIVGPSLPNYTGPHLSTYRAGFIREFNSTESLAKDFDAIKTLAQTHVNGLIDEQANSATVNIISHIDIFAISLWRTILYGSSDSETDSRALSLAKEIGARVTDPWPSLWYSINVILGFVDAGEPLGSDKVLRDQLDDLITDSVQNLEDYERLNPQAPPTSLRGLSARTHGSVLEGLSQTAIEFARLNAFTGNETFGYNLAWLVIELDKWPECLQKLLAEIGCSDTADFKTVNSNIPYLDAVITEVNRLHPPIASTFRTVNREINVISRKSHYKLQLGTIVFLALGCANRSVKDWGKDADLFVPERWLGKTEGIPPHLAFGYGSRSCVGYRTALLGTKMYLVELLRRYHVVLKKHDYRVSPGEILGVESPLTIEFLKARTSLASSF</sequence>
<dbReference type="GO" id="GO:0004497">
    <property type="term" value="F:monooxygenase activity"/>
    <property type="evidence" value="ECO:0007669"/>
    <property type="project" value="UniProtKB-KW"/>
</dbReference>
<dbReference type="GO" id="GO:0016705">
    <property type="term" value="F:oxidoreductase activity, acting on paired donors, with incorporation or reduction of molecular oxygen"/>
    <property type="evidence" value="ECO:0007669"/>
    <property type="project" value="InterPro"/>
</dbReference>